<evidence type="ECO:0000256" key="3">
    <source>
        <dbReference type="ARBA" id="ARBA00022475"/>
    </source>
</evidence>
<accession>A0A9Q0YKV8</accession>
<feature type="domain" description="EGF-like" evidence="24">
    <location>
        <begin position="1230"/>
        <end position="1268"/>
    </location>
</feature>
<keyword evidence="7" id="KW-0479">Metal-binding</keyword>
<dbReference type="Gene3D" id="2.60.40.60">
    <property type="entry name" value="Cadherins"/>
    <property type="match status" value="29"/>
</dbReference>
<evidence type="ECO:0000256" key="18">
    <source>
        <dbReference type="PROSITE-ProRule" id="PRU00076"/>
    </source>
</evidence>
<dbReference type="GO" id="GO:0009887">
    <property type="term" value="P:animal organ morphogenesis"/>
    <property type="evidence" value="ECO:0007669"/>
    <property type="project" value="UniProtKB-ARBA"/>
</dbReference>
<dbReference type="FunFam" id="2.60.40.60:FF:000092">
    <property type="entry name" value="Protocadherin 8"/>
    <property type="match status" value="1"/>
</dbReference>
<feature type="domain" description="EGF-like" evidence="24">
    <location>
        <begin position="1347"/>
        <end position="1385"/>
    </location>
</feature>
<dbReference type="InterPro" id="IPR000152">
    <property type="entry name" value="EGF-type_Asp/Asn_hydroxyl_site"/>
</dbReference>
<feature type="domain" description="Cadherin" evidence="25">
    <location>
        <begin position="2353"/>
        <end position="2463"/>
    </location>
</feature>
<evidence type="ECO:0000256" key="4">
    <source>
        <dbReference type="ARBA" id="ARBA00022525"/>
    </source>
</evidence>
<feature type="disulfide bond" evidence="18">
    <location>
        <begin position="217"/>
        <end position="226"/>
    </location>
</feature>
<feature type="domain" description="Cadherin" evidence="25">
    <location>
        <begin position="2239"/>
        <end position="2352"/>
    </location>
</feature>
<feature type="disulfide bond" evidence="18">
    <location>
        <begin position="1218"/>
        <end position="1227"/>
    </location>
</feature>
<evidence type="ECO:0000313" key="27">
    <source>
        <dbReference type="Proteomes" id="UP001152320"/>
    </source>
</evidence>
<feature type="disulfide bond" evidence="17">
    <location>
        <begin position="73"/>
        <end position="100"/>
    </location>
</feature>
<feature type="domain" description="Cadherin" evidence="25">
    <location>
        <begin position="2999"/>
        <end position="3094"/>
    </location>
</feature>
<feature type="domain" description="Cadherin" evidence="25">
    <location>
        <begin position="4265"/>
        <end position="4375"/>
    </location>
</feature>
<reference evidence="26" key="1">
    <citation type="submission" date="2021-10" db="EMBL/GenBank/DDBJ databases">
        <title>Tropical sea cucumber genome reveals ecological adaptation and Cuvierian tubules defense mechanism.</title>
        <authorList>
            <person name="Chen T."/>
        </authorList>
    </citation>
    <scope>NUCLEOTIDE SEQUENCE</scope>
    <source>
        <strain evidence="26">Nanhai2018</strain>
        <tissue evidence="26">Muscle</tissue>
    </source>
</reference>
<dbReference type="InterPro" id="IPR002126">
    <property type="entry name" value="Cadherin-like_dom"/>
</dbReference>
<comment type="caution">
    <text evidence="26">The sequence shown here is derived from an EMBL/GenBank/DDBJ whole genome shotgun (WGS) entry which is preliminary data.</text>
</comment>
<proteinExistence type="predicted"/>
<dbReference type="Pfam" id="PF12661">
    <property type="entry name" value="hEGF"/>
    <property type="match status" value="4"/>
</dbReference>
<dbReference type="CDD" id="cd00041">
    <property type="entry name" value="CUB"/>
    <property type="match status" value="1"/>
</dbReference>
<dbReference type="SMART" id="SM00192">
    <property type="entry name" value="LDLa"/>
    <property type="match status" value="2"/>
</dbReference>
<dbReference type="OrthoDB" id="10068138at2759"/>
<dbReference type="SMART" id="SM00181">
    <property type="entry name" value="EGF"/>
    <property type="match status" value="21"/>
</dbReference>
<feature type="domain" description="EGF-like" evidence="24">
    <location>
        <begin position="693"/>
        <end position="729"/>
    </location>
</feature>
<protein>
    <submittedName>
        <fullName evidence="26">Cadherin-23</fullName>
    </submittedName>
</protein>
<feature type="disulfide bond" evidence="18">
    <location>
        <begin position="1278"/>
        <end position="1295"/>
    </location>
</feature>
<feature type="domain" description="Cadherin" evidence="25">
    <location>
        <begin position="4927"/>
        <end position="5046"/>
    </location>
</feature>
<feature type="disulfide bond" evidence="18">
    <location>
        <begin position="1631"/>
        <end position="1648"/>
    </location>
</feature>
<feature type="domain" description="CUB" evidence="23">
    <location>
        <begin position="73"/>
        <end position="190"/>
    </location>
</feature>
<dbReference type="GO" id="GO:0007163">
    <property type="term" value="P:establishment or maintenance of cell polarity"/>
    <property type="evidence" value="ECO:0007669"/>
    <property type="project" value="UniProtKB-ARBA"/>
</dbReference>
<feature type="domain" description="Cadherin" evidence="25">
    <location>
        <begin position="2569"/>
        <end position="2673"/>
    </location>
</feature>
<feature type="compositionally biased region" description="Acidic residues" evidence="20">
    <location>
        <begin position="5522"/>
        <end position="5532"/>
    </location>
</feature>
<dbReference type="InterPro" id="IPR036055">
    <property type="entry name" value="LDL_receptor-like_sf"/>
</dbReference>
<dbReference type="Pfam" id="PF00008">
    <property type="entry name" value="EGF"/>
    <property type="match status" value="8"/>
</dbReference>
<evidence type="ECO:0000256" key="8">
    <source>
        <dbReference type="ARBA" id="ARBA00022729"/>
    </source>
</evidence>
<dbReference type="InterPro" id="IPR000742">
    <property type="entry name" value="EGF"/>
</dbReference>
<dbReference type="Pfam" id="PF00057">
    <property type="entry name" value="Ldl_recept_a"/>
    <property type="match status" value="2"/>
</dbReference>
<dbReference type="CDD" id="cd11304">
    <property type="entry name" value="Cadherin_repeat"/>
    <property type="match status" value="28"/>
</dbReference>
<feature type="domain" description="Cadherin" evidence="25">
    <location>
        <begin position="3411"/>
        <end position="3516"/>
    </location>
</feature>
<feature type="disulfide bond" evidence="18">
    <location>
        <begin position="1531"/>
        <end position="1540"/>
    </location>
</feature>
<feature type="disulfide bond" evidence="18">
    <location>
        <begin position="1730"/>
        <end position="1739"/>
    </location>
</feature>
<feature type="compositionally biased region" description="Polar residues" evidence="20">
    <location>
        <begin position="5552"/>
        <end position="5567"/>
    </location>
</feature>
<feature type="domain" description="Cadherin" evidence="25">
    <location>
        <begin position="3306"/>
        <end position="3410"/>
    </location>
</feature>
<dbReference type="GO" id="GO:0048729">
    <property type="term" value="P:tissue morphogenesis"/>
    <property type="evidence" value="ECO:0007669"/>
    <property type="project" value="UniProtKB-ARBA"/>
</dbReference>
<keyword evidence="4" id="KW-0964">Secreted</keyword>
<evidence type="ECO:0000256" key="12">
    <source>
        <dbReference type="ARBA" id="ARBA00022989"/>
    </source>
</evidence>
<feature type="disulfide bond" evidence="18">
    <location>
        <begin position="1395"/>
        <end position="1412"/>
    </location>
</feature>
<keyword evidence="12 21" id="KW-1133">Transmembrane helix</keyword>
<evidence type="ECO:0000256" key="14">
    <source>
        <dbReference type="ARBA" id="ARBA00023157"/>
    </source>
</evidence>
<dbReference type="Pfam" id="PF00028">
    <property type="entry name" value="Cadherin"/>
    <property type="match status" value="26"/>
</dbReference>
<evidence type="ECO:0000256" key="11">
    <source>
        <dbReference type="ARBA" id="ARBA00022889"/>
    </source>
</evidence>
<feature type="domain" description="Cadherin" evidence="25">
    <location>
        <begin position="4581"/>
        <end position="4687"/>
    </location>
</feature>
<feature type="domain" description="Cadherin" evidence="25">
    <location>
        <begin position="4804"/>
        <end position="4918"/>
    </location>
</feature>
<dbReference type="InterPro" id="IPR000859">
    <property type="entry name" value="CUB_dom"/>
</dbReference>
<dbReference type="CDD" id="cd00112">
    <property type="entry name" value="LDLa"/>
    <property type="match status" value="2"/>
</dbReference>
<dbReference type="EMBL" id="JAIZAY010000020">
    <property type="protein sequence ID" value="KAJ8023175.1"/>
    <property type="molecule type" value="Genomic_DNA"/>
</dbReference>
<name>A0A9Q0YKV8_HOLLE</name>
<feature type="domain" description="EGF-like" evidence="24">
    <location>
        <begin position="655"/>
        <end position="691"/>
    </location>
</feature>
<feature type="disulfide bond" evidence="18">
    <location>
        <begin position="1711"/>
        <end position="1728"/>
    </location>
</feature>
<keyword evidence="8 22" id="KW-0732">Signal</keyword>
<dbReference type="PROSITE" id="PS01180">
    <property type="entry name" value="CUB"/>
    <property type="match status" value="1"/>
</dbReference>
<dbReference type="FunFam" id="2.60.40.60:FF:000058">
    <property type="entry name" value="FAT atypical cadherin 3"/>
    <property type="match status" value="1"/>
</dbReference>
<feature type="domain" description="EGF-like" evidence="24">
    <location>
        <begin position="1701"/>
        <end position="1740"/>
    </location>
</feature>
<feature type="chain" id="PRO_5040248735" evidence="22">
    <location>
        <begin position="20"/>
        <end position="5607"/>
    </location>
</feature>
<keyword evidence="9" id="KW-0677">Repeat</keyword>
<dbReference type="InterPro" id="IPR001881">
    <property type="entry name" value="EGF-like_Ca-bd_dom"/>
</dbReference>
<dbReference type="FunFam" id="2.60.40.60:FF:000013">
    <property type="entry name" value="Cadherin EGF LAG seven-pass G-type receptor"/>
    <property type="match status" value="1"/>
</dbReference>
<feature type="domain" description="Cadherin" evidence="25">
    <location>
        <begin position="3934"/>
        <end position="4055"/>
    </location>
</feature>
<dbReference type="FunFam" id="2.60.40.60:FF:000020">
    <property type="entry name" value="Dachsous cadherin-related 1b"/>
    <property type="match status" value="7"/>
</dbReference>
<evidence type="ECO:0000256" key="2">
    <source>
        <dbReference type="ARBA" id="ARBA00004613"/>
    </source>
</evidence>
<evidence type="ECO:0000256" key="1">
    <source>
        <dbReference type="ARBA" id="ARBA00004251"/>
    </source>
</evidence>
<feature type="disulfide bond" evidence="18">
    <location>
        <begin position="1336"/>
        <end position="1345"/>
    </location>
</feature>
<feature type="disulfide bond" evidence="18">
    <location>
        <begin position="1414"/>
        <end position="1423"/>
    </location>
</feature>
<dbReference type="Pfam" id="PF00431">
    <property type="entry name" value="CUB"/>
    <property type="match status" value="1"/>
</dbReference>
<feature type="disulfide bond" evidence="18">
    <location>
        <begin position="1690"/>
        <end position="1699"/>
    </location>
</feature>
<dbReference type="GO" id="GO:0007399">
    <property type="term" value="P:nervous system development"/>
    <property type="evidence" value="ECO:0007669"/>
    <property type="project" value="UniProtKB-ARBA"/>
</dbReference>
<dbReference type="PROSITE" id="PS00232">
    <property type="entry name" value="CADHERIN_1"/>
    <property type="match status" value="8"/>
</dbReference>
<evidence type="ECO:0000256" key="19">
    <source>
        <dbReference type="PROSITE-ProRule" id="PRU00124"/>
    </source>
</evidence>
<gene>
    <name evidence="26" type="ORF">HOLleu_38280</name>
</gene>
<feature type="disulfide bond" evidence="18">
    <location>
        <begin position="1179"/>
        <end position="1188"/>
    </location>
</feature>
<feature type="disulfide bond" evidence="18">
    <location>
        <begin position="1356"/>
        <end position="1373"/>
    </location>
</feature>
<keyword evidence="10 16" id="KW-0106">Calcium</keyword>
<feature type="domain" description="Cadherin" evidence="25">
    <location>
        <begin position="4159"/>
        <end position="4265"/>
    </location>
</feature>
<dbReference type="InterPro" id="IPR035914">
    <property type="entry name" value="Sperma_CUB_dom_sf"/>
</dbReference>
<comment type="subcellular location">
    <subcellularLocation>
        <location evidence="1">Cell membrane</location>
        <topology evidence="1">Single-pass type I membrane protein</topology>
    </subcellularLocation>
    <subcellularLocation>
        <location evidence="2">Secreted</location>
    </subcellularLocation>
</comment>
<feature type="region of interest" description="Disordered" evidence="20">
    <location>
        <begin position="5506"/>
        <end position="5573"/>
    </location>
</feature>
<feature type="domain" description="Cadherin" evidence="25">
    <location>
        <begin position="4376"/>
        <end position="4475"/>
    </location>
</feature>
<dbReference type="SUPFAM" id="SSF57424">
    <property type="entry name" value="LDL receptor-like module"/>
    <property type="match status" value="1"/>
</dbReference>
<evidence type="ECO:0000256" key="5">
    <source>
        <dbReference type="ARBA" id="ARBA00022536"/>
    </source>
</evidence>
<feature type="disulfide bond" evidence="18">
    <location>
        <begin position="1768"/>
        <end position="1777"/>
    </location>
</feature>
<feature type="domain" description="Cadherin" evidence="25">
    <location>
        <begin position="2464"/>
        <end position="2568"/>
    </location>
</feature>
<feature type="disulfide bond" evidence="18">
    <location>
        <begin position="719"/>
        <end position="728"/>
    </location>
</feature>
<keyword evidence="13 21" id="KW-0472">Membrane</keyword>
<keyword evidence="5 18" id="KW-0245">EGF-like domain</keyword>
<evidence type="ECO:0000256" key="6">
    <source>
        <dbReference type="ARBA" id="ARBA00022692"/>
    </source>
</evidence>
<feature type="domain" description="EGF-like" evidence="24">
    <location>
        <begin position="1152"/>
        <end position="1189"/>
    </location>
</feature>
<dbReference type="PROSITE" id="PS01186">
    <property type="entry name" value="EGF_2"/>
    <property type="match status" value="11"/>
</dbReference>
<dbReference type="FunFam" id="2.60.40.60:FF:000024">
    <property type="entry name" value="FAT atypical cadherin 3"/>
    <property type="match status" value="1"/>
</dbReference>
<dbReference type="SUPFAM" id="SSF49313">
    <property type="entry name" value="Cadherin-like"/>
    <property type="match status" value="29"/>
</dbReference>
<dbReference type="Gene3D" id="4.10.400.10">
    <property type="entry name" value="Low-density Lipoprotein Receptor"/>
    <property type="match status" value="2"/>
</dbReference>
<feature type="domain" description="Cadherin" evidence="25">
    <location>
        <begin position="2772"/>
        <end position="2879"/>
    </location>
</feature>
<feature type="region of interest" description="Disordered" evidence="20">
    <location>
        <begin position="5447"/>
        <end position="5469"/>
    </location>
</feature>
<evidence type="ECO:0000256" key="7">
    <source>
        <dbReference type="ARBA" id="ARBA00022723"/>
    </source>
</evidence>
<keyword evidence="27" id="KW-1185">Reference proteome</keyword>
<dbReference type="InterPro" id="IPR015919">
    <property type="entry name" value="Cadherin-like_sf"/>
</dbReference>
<feature type="domain" description="EGF-like" evidence="24">
    <location>
        <begin position="1464"/>
        <end position="1502"/>
    </location>
</feature>
<feature type="domain" description="Cadherin" evidence="25">
    <location>
        <begin position="4063"/>
        <end position="4158"/>
    </location>
</feature>
<dbReference type="GO" id="GO:0005886">
    <property type="term" value="C:plasma membrane"/>
    <property type="evidence" value="ECO:0007669"/>
    <property type="project" value="UniProtKB-SubCell"/>
</dbReference>
<feature type="disulfide bond" evidence="18">
    <location>
        <begin position="1434"/>
        <end position="1451"/>
    </location>
</feature>
<dbReference type="PROSITE" id="PS00022">
    <property type="entry name" value="EGF_1"/>
    <property type="match status" value="18"/>
</dbReference>
<feature type="disulfide bond" evidence="18">
    <location>
        <begin position="681"/>
        <end position="690"/>
    </location>
</feature>
<evidence type="ECO:0000256" key="16">
    <source>
        <dbReference type="PROSITE-ProRule" id="PRU00043"/>
    </source>
</evidence>
<feature type="disulfide bond" evidence="18">
    <location>
        <begin position="1375"/>
        <end position="1384"/>
    </location>
</feature>
<feature type="disulfide bond" evidence="18">
    <location>
        <begin position="1317"/>
        <end position="1334"/>
    </location>
</feature>
<feature type="domain" description="EGF-like" evidence="24">
    <location>
        <begin position="1622"/>
        <end position="1660"/>
    </location>
</feature>
<comment type="caution">
    <text evidence="18">Lacks conserved residue(s) required for the propagation of feature annotation.</text>
</comment>
<dbReference type="FunFam" id="2.10.25.10:FF:000045">
    <property type="entry name" value="Slit guidance ligand 2"/>
    <property type="match status" value="1"/>
</dbReference>
<dbReference type="InterPro" id="IPR020894">
    <property type="entry name" value="Cadherin_CS"/>
</dbReference>
<feature type="domain" description="Cadherin" evidence="25">
    <location>
        <begin position="3729"/>
        <end position="3831"/>
    </location>
</feature>
<dbReference type="Gene3D" id="2.60.120.290">
    <property type="entry name" value="Spermadhesin, CUB domain"/>
    <property type="match status" value="1"/>
</dbReference>
<keyword evidence="11" id="KW-0130">Cell adhesion</keyword>
<feature type="disulfide bond" evidence="18">
    <location>
        <begin position="1590"/>
        <end position="1607"/>
    </location>
</feature>
<dbReference type="PROSITE" id="PS50026">
    <property type="entry name" value="EGF_3"/>
    <property type="match status" value="21"/>
</dbReference>
<dbReference type="SMART" id="SM00112">
    <property type="entry name" value="CA"/>
    <property type="match status" value="29"/>
</dbReference>
<feature type="domain" description="EGF-like" evidence="24">
    <location>
        <begin position="190"/>
        <end position="227"/>
    </location>
</feature>
<dbReference type="Proteomes" id="UP001152320">
    <property type="component" value="Chromosome 20"/>
</dbReference>
<dbReference type="GO" id="GO:0005576">
    <property type="term" value="C:extracellular region"/>
    <property type="evidence" value="ECO:0007669"/>
    <property type="project" value="UniProtKB-SubCell"/>
</dbReference>
<feature type="region of interest" description="Disordered" evidence="20">
    <location>
        <begin position="5587"/>
        <end position="5607"/>
    </location>
</feature>
<dbReference type="InterPro" id="IPR002172">
    <property type="entry name" value="LDrepeatLR_classA_rpt"/>
</dbReference>
<dbReference type="PRINTS" id="PR00205">
    <property type="entry name" value="CADHERIN"/>
</dbReference>
<feature type="disulfide bond" evidence="18">
    <location>
        <begin position="1650"/>
        <end position="1659"/>
    </location>
</feature>
<dbReference type="FunFam" id="2.60.40.60:FF:000134">
    <property type="entry name" value="protocadherin Fat 4"/>
    <property type="match status" value="1"/>
</dbReference>
<feature type="domain" description="EGF-like" evidence="24">
    <location>
        <begin position="1269"/>
        <end position="1307"/>
    </location>
</feature>
<feature type="disulfide bond" evidence="18">
    <location>
        <begin position="29"/>
        <end position="46"/>
    </location>
</feature>
<dbReference type="SUPFAM" id="SSF49854">
    <property type="entry name" value="Spermadhesin, CUB domain"/>
    <property type="match status" value="1"/>
</dbReference>
<feature type="disulfide bond" evidence="18">
    <location>
        <begin position="1512"/>
        <end position="1529"/>
    </location>
</feature>
<dbReference type="InterPro" id="IPR013032">
    <property type="entry name" value="EGF-like_CS"/>
</dbReference>
<feature type="domain" description="EGF-like" evidence="24">
    <location>
        <begin position="1869"/>
        <end position="1905"/>
    </location>
</feature>
<feature type="domain" description="Cadherin" evidence="25">
    <location>
        <begin position="3198"/>
        <end position="3305"/>
    </location>
</feature>
<keyword evidence="14 18" id="KW-1015">Disulfide bond</keyword>
<feature type="domain" description="Cadherin" evidence="25">
    <location>
        <begin position="3531"/>
        <end position="3620"/>
    </location>
</feature>
<feature type="disulfide bond" evidence="18">
    <location>
        <begin position="1453"/>
        <end position="1462"/>
    </location>
</feature>
<feature type="disulfide bond" evidence="18">
    <location>
        <begin position="1895"/>
        <end position="1904"/>
    </location>
</feature>
<dbReference type="PROSITE" id="PS50068">
    <property type="entry name" value="LDLRA_2"/>
    <property type="match status" value="2"/>
</dbReference>
<sequence length="5607" mass="608885">MKLLFYVTLLALQHQAVITQSNPCLSNPCQNGATCRESPVRPFYVCFCLNDWIGQDCEFAKNRTGDYRSAIECDEDFFQLRDGNITSPGYPRRYGNRQFCYFQVKFPDALSITLNIDFFVTEYLKDELFYVEGPLPPDINDDNALRLSGHVQPGNMTVLPLLFDTNQITLAWWSDFNRVFPGFLIRFVVDVDNCWRNQCQNAPCIPLEDDSGYTCLCPETNTGDFCEVGIVVIAQTQPAILSGGTLLEGTFSAEVIFSLTLTPALAVRYYEARGSNLWRVQAFFSNFADGRSALSEPITVTLTLAQGSAAWTPPSVTVLVALRALFDLPIFTCSEARFLCATISESETADFIVRGDPSEESLTGCAPVNCRGVELSSTTINGLDNVNIQGGQIETFNFGLALSSIAGAGSVQGTGLWQVRAFASSISDGSDRIAERAVSVPVAASSAGIRAGSLTLLENLQVMLDFRNQDCNQLRYFCTEVRRGESSSPQFTLVGVPSDDVLVTCQELRCGAVLVFQVSYLSNGPRVLLANNPVNMVSFNLTASTLPLSSSVSGMNLWQVDIFTSSSITGVGNPAVTQVASLSPSVANTPVVQGENSFTLTNVATNLDLSGLSCMDVSYICLRLRRNILSQPEFRLEGQPNERALVTCQLFSCSEFRSCNDITCENGGTCTDQEDGPVCTCLRGWTGPTCEEAIDACEGVICQFGGTCVNNQFSFICLCPLGRTGVTCELLDLGVTVVAVTPIVRSGIIREGVSTNPLVLDVSVRTDANGDSISGTGLWNIQFFLNDRADGSGQRRSLVSPSLTSVQANTPIAAGSTGTLSSIFTSPDLRDIICAQTPYICAELSKGTNPNPDFLLTGSLVGCTEIDCQGVEVVSSQLQFSSAPILVERSSSNNLPRFDFVFMSSSSGGSVTGDNLWNLVWYLSRQPDDTGMSQTFPISLSGFQSGVDLAAGSTGVMQSVIAQINTQGYTCSDFDYLCVRLEMNPSASVDFTLTVTDEGALSDCVEVTCRGVQVTALVPTYRDTMLLRSGESNRLMLNLRVSSNVLGASVDGTDLWMVEIFTNTDPTGSGTIGAQTIATIPPSSLHSGITAGINLVLRDITASLDLTSVTCSEIPYVCVHFARNQFSNPEFTLQNANGGDDIVQCEEFMCEDPQPCDENNPCLNGGQCTYNGVTVSCICTQSFFGQFCEMVNPCFPITPCQNNGSCIPLGTGLFVCTCEDGFSGDVCEIPPDPCLTNPCGNGGTCVRFEQTSLFQCVCDTFYDGNLCQFEDPCISGPCQNGGTCFGNAMAGTFQCFCPSNFQGSLCQFPDPCFSSPCLNNGICLPEADGSEYSCVCQSGFTDQNCQTPDPCFSSPCLNGATCISLGEVSQYICICPDSFVGTNCGTIDPCSSSPCLNGGTCESNLNTNQFTCTCLFGFIGDNCQFIDPCGPLTCSGNGVCTSFPETGTFECTCNEPYLGDVCQNLDPCLSNPCLNGGSCTSTSDGSNYFCTCTSAYFGSNCQLSVACASIPCRNGGTCIPTQDGTSFSCTCEPGFLQPDCTRRDPCFFNPCQNGGSCFQADNNQRYTCTCPAGFLGFNCQNQDPCFSSPCLGGGTCLSQGGGLFYVCECPMGMRIFGDNCENEDPCNSSPCINGGTCLPTSDLNGYTCFCPEGFTGSMCEQQAPCVNNPCQFGGTCVPTANSPTGFQCLCVPGRAGPTCGEEDVCVLLTPCLNSGTCVPNIAEGTFTCLCSLGFMGERCQIGNQCETLSPCQNGGTCVPVTGSYICLCVSGYEGMNCENMAPMSTQGPLACQENTEFECLSSECVPINQRCNGVVECLDRFSDEVDCPPPCASGQFSCADGSACIASSLRCDSVPHCQDQSDESQQECFPPCASDPCRNGGTCEQLTASTFLCRCRDGYIGLLCESTISPSNDPPQFTSPSVFIIREDTPINSVVITLMARDLNMDSLEFGLTGATALQYFYMVDLSSGQIFLQNVLDREMLGDSFNFTVLVIDSQGARTEQTITIIIEDVNDNAPILSNLPSRIELPEDTPPEEVFTVVASDLDEAANSLLIYRIESVRTVPFSNQDTTGLFAINEFTGTVFLTHMLDFEMIQQYVITITVEDLGEPSMSVSGELTVDVLDVQDLGPIFINTPYDVTIPETHAVNSLVQTVSAVDQDATNPRQISYSLVSGNEASYFRLDAVSGQLTLIRPLDRDDPLTPSTFAITIRAEEVGFPTDFVENTFLITVLDVQDEAPSFNSNSYETTIPEREEIGTLLPLNILVTDGELTIADVISLRLQGNPNLPFTVSPLEVTNEGAVDIMVAGPLDFETEPMYQFMLVAEETSPSTGQTFSTTAMITVIITDVNDNDPEFTEDMFEGSVIEGAMQGTTVTTVSATDRDSNQNAQISYSIVQGNEDGLFTINTLTGEITTQSPSIDFKTLQRSYTLVISATNPTLPVPPANGSSQVEVIIEIIDANDNSPVFDATNYNTSVTEIADPGFTIIRVTATDADSGPGGEVRYSINSGNAGGQFQIDPVTGDITLRTRLDREIRDFYSLVIVATDQADPSNIGLTTVDIHVRDINDNDPVWTQTIYETDLSEGADRNTFVVQVQAEDADIGQNAMLTYSLSPDNQLFVIDPLTGEIRLNGSLDRETRDEITLTVVVTDNGNPKRPASTPATVIIRVTDINDNPPMFENAPYNFEVEENQSPQSPVGQVLVFDVDLVGTLMFSFLNGTDGFRIDPNTGEIFTTISFDRETQSYYQFVVGVSDGVALETTTVNVTVTDVNDNDPVFSLPEYAEFVPEDFPLLTEILTVIANDSDLTDMGDITYRFESGRHVDGPFTLDMSTGLLELTSPLDREDQSLYTLTVIAVDTRVGGIQRTGTTTIQINVIDVNDNGPLFTQNPYPEQTIPEDVPEGETIIQVMTTDADLSSNALVSYAIIGGNIDDAFIINSTTGVISRGARPLDRETRDLYVLVIEAFDETLPQLARDTTVVTIRTTDVNDVTPEFSQVLYTRPDLLEEAVPGTLVIQVMANDEDLGLAGEVLYSITGGNEMGFFTIDPITGVITVMSEFPSITDTMTINLTVTATDQSSPFNVGVGFISITIIGAGETPPVFVIPRYEVDSIENLPSGTFVVQVQALVENQPAQLRYSLDPNAHPDVMMHFQVNETTGAVTIRNPLDRETTDFFAFTVFASRETVSGATAVWVTVLDTNDNTPIFVEFPDNVAISEGLPAQTVIGDVDATDLDLGENARIRYRISAGNEDGAFAMRTNSDGTVSIITTKQLNHEVREEYNITVTAFDNGIPRLESSQQIYIVVEDINDSPPFFLSSSITVDIPENFLSLNPVANLTVMDNDMPSSNNLIFRITRGNEEGKFEINNQGQIFLTSTLDREMVDSYQLTVQLTDPSFDPDHEVFIQVYVTVLDENDNPPVFSQPSYQSQVEEGLASAIVTTVEASDLDLGVNSEIRFNLTGTSAGVFTIDPIEGHLMTIVQLDRETTAEYIVTITATDQALDPQERFTATTMVTVEVTDTNDSPPSFVDRQYGPYFILEESPGAFIDTIEAMDPDLGDAGTLTFEIIGEFRDYFILNPSSGLLTVNPNRPLDYELQQQINITVVVRDAEGLQDSMDITVNVLNINDNTPRFEGAPYSFTISENATIGTVAFIAVATDDDLGPPGVVTYSIIDGNINSVFWINPQNGDIYLNKTLDREMRSSYNLVIEAMDNPENPEDTRMTTTSLTITVSDADDVPPTFPSDRYFGTISENLATNSLVTMDRPIRAVDSDEVGIIMYSIVGSDSQAFVIDPVSGELRSLVVFDREVQSLYSFMVIATDSQGSYAEATVDITILDVNDNEPTLDLSVYNFTIPENSRSGLPVGQLGASDLDGHQIQFSIVTGGEDKFEIDTLTGEITVAPGAVLDREQREFYSLTVAVTDQGSPRQTTSGTVNIFLSDINDSPPVFEETESFVSISESERGSIVGVFNASDPDLDALIRYFINAVTIFDQNGRDITSQIDFSNWFNINEVTGEVVLVEQIDREQVREIILVISARDENGVMVETRTSDPNAEVQIFITDVNDNAPSLEQVDVSIIQEESSVGTIITTVVATDPDGGGGGRVTYSILNGTGLPIMIDPDTGVVTVISRIDRELFSWINFTIIATDNGSPSLNSTVDVNLRVTDINDNNPSFNQTMYVTSVNESASVGECFTFIVAEDADAGDFGAITYSLSGGDGLFEINEQTGEVCLLGELDRESVNQHILIITARDSPEGSPNNRRETSTMVVVDVTDTNEFAPRSDREFPFDLPEDKPIGTVIGVIDGVIDPDTPDGPLIYRISDIQPPGSENLFTINRTTGEIILIGQVDADNSSFSDRYRIRIEISDGGNPERTSEVVSLITIRDVNDTPPKFDPSIYNISISEDFDTRNPIVRVLATDPDDNTVLTYMIVEGNNDNSFDITNTGDIRFFGMLDHETQRVYRLVVSVKDQDELESTALVEIHVTDINDIEPRFTESLYTFSVLENQPNGTEVGIVVAVENVIQLDSTGIMYSIVDGNENGSLAIDPLTGLITTTRPFDREKTEDLTITVEAINPVAQIFDTAAVIVIILDENDNSPMFQERNPSQNIRESDGAGTIVLSVFAPDIDEGVNGIVSYRIVSGNVGDIFSIGERNGLLTLTNSVTSLSEPVSEFQLVVEAYDHGDPSRSSNVTVVVRVGDENDRAPVFLSPSPGEPLQLPENEDPGYLIVCLNATDQDTGDNSRISYEFFTSGSTNDDYRFFTLNSTTGKLESNFTADREMRSMYTFFVVARDQGEPPRVTPLQITIEITDKNDNNPEFKTVGGRVPPDSIMVTENVGQSSVIGTITPAVDADLNSTVFYCIVGGNQDGFFEIDRSTGDIIVLKTLDFETQDQHALIIKATGEDSCMFDEVPLTSNDTDPTLKRVIISLTNVDDNAPSFPATHVATGVPLTADIGTLVVQVQVVDADLAADLSGVAGFMYKIQTALFLMGAETGNSQSADSVFVIDEDTGRIRTNRLFSTADQDGYFQLRICATDRETTEQYFTVVDIYVFDRSQQILLVIDDFPQNVRRNEEYYIQILSNITGGIVQINEISPYSPNSNQTMVIFYVINNNTKEVVPLETVQNQITGNEAGLTFILVQGLPDDGPTPGGALTGALGNIGWLGALLLALALLLFLGALLFILWLCCLPLCCPPKVAGGAAMQYAESAALTSKGKGIADGATYTSYNESNAWSLQKEYEAQEMAMNIGPDGAFEVDKGTEALLLTSLVGGGVGGGERGSIHEGYSNGGVYPGKSSLKKSRYISDYDHERVGTWNADGSVSIETGDEIDGRLNGGYHGTFPRMQETSFIERSSTMKRSVNGIDARQHSGREQSIMATKYVDREQLRKQAAAEVRDMLGSYSDSNVQRSTSTAVFDNAPRSVTVLVGYDDERETTSLNRQFRSGEYDNPPYDGTWEIRGLNHVGSISQKVHRDPMSDYEGRSRLERDYESHEYEENVHISETRRSMKKEKSDSNLHQREEIIEEIFIIDGDEPFPDDPVNLNSNIEVDEGSDDDDERSWTSNETSQSSDEDYPADSNYNTLRSRESGWSNHTDFDGDAEIIEETRRVERKRYVNSSNGLGPAGFFEMDSGL</sequence>
<feature type="domain" description="EGF-like" evidence="24">
    <location>
        <begin position="1386"/>
        <end position="1424"/>
    </location>
</feature>
<feature type="domain" description="EGF-like" evidence="24">
    <location>
        <begin position="1425"/>
        <end position="1463"/>
    </location>
</feature>
<dbReference type="PROSITE" id="PS50268">
    <property type="entry name" value="CADHERIN_2"/>
    <property type="match status" value="29"/>
</dbReference>
<dbReference type="SMART" id="SM00042">
    <property type="entry name" value="CUB"/>
    <property type="match status" value="1"/>
</dbReference>
<keyword evidence="3" id="KW-1003">Cell membrane</keyword>
<feature type="disulfide bond" evidence="18">
    <location>
        <begin position="1570"/>
        <end position="1579"/>
    </location>
</feature>
<feature type="domain" description="EGF-like" evidence="24">
    <location>
        <begin position="1503"/>
        <end position="1541"/>
    </location>
</feature>
<feature type="disulfide bond" evidence="18">
    <location>
        <begin position="194"/>
        <end position="204"/>
    </location>
</feature>
<feature type="signal peptide" evidence="22">
    <location>
        <begin position="1"/>
        <end position="19"/>
    </location>
</feature>
<evidence type="ECO:0000256" key="17">
    <source>
        <dbReference type="PROSITE-ProRule" id="PRU00059"/>
    </source>
</evidence>
<feature type="domain" description="Cadherin" evidence="25">
    <location>
        <begin position="3095"/>
        <end position="3197"/>
    </location>
</feature>
<evidence type="ECO:0000256" key="15">
    <source>
        <dbReference type="ARBA" id="ARBA00023180"/>
    </source>
</evidence>
<evidence type="ECO:0000259" key="25">
    <source>
        <dbReference type="PROSITE" id="PS50268"/>
    </source>
</evidence>
<feature type="domain" description="EGF-like" evidence="24">
    <location>
        <begin position="1741"/>
        <end position="1778"/>
    </location>
</feature>
<keyword evidence="15" id="KW-0325">Glycoprotein</keyword>
<feature type="disulfide bond" evidence="18">
    <location>
        <begin position="1492"/>
        <end position="1501"/>
    </location>
</feature>
<feature type="disulfide bond" evidence="18">
    <location>
        <begin position="1297"/>
        <end position="1306"/>
    </location>
</feature>
<dbReference type="FunFam" id="2.60.40.60:FF:000081">
    <property type="entry name" value="protocadherin Fat 4"/>
    <property type="match status" value="1"/>
</dbReference>
<feature type="domain" description="EGF-like" evidence="24">
    <location>
        <begin position="1190"/>
        <end position="1228"/>
    </location>
</feature>
<dbReference type="FunFam" id="2.10.25.10:FF:000173">
    <property type="entry name" value="Neurogenic locus notch protein 2"/>
    <property type="match status" value="1"/>
</dbReference>
<dbReference type="CDD" id="cd00054">
    <property type="entry name" value="EGF_CA"/>
    <property type="match status" value="19"/>
</dbReference>
<evidence type="ECO:0000256" key="9">
    <source>
        <dbReference type="ARBA" id="ARBA00022737"/>
    </source>
</evidence>
<evidence type="ECO:0000259" key="24">
    <source>
        <dbReference type="PROSITE" id="PS50026"/>
    </source>
</evidence>
<dbReference type="Gene3D" id="2.10.25.10">
    <property type="entry name" value="Laminin"/>
    <property type="match status" value="20"/>
</dbReference>
<evidence type="ECO:0000256" key="20">
    <source>
        <dbReference type="SAM" id="MobiDB-lite"/>
    </source>
</evidence>
<dbReference type="PANTHER" id="PTHR24026">
    <property type="entry name" value="FAT ATYPICAL CADHERIN-RELATED"/>
    <property type="match status" value="1"/>
</dbReference>
<feature type="domain" description="Cadherin" evidence="25">
    <location>
        <begin position="4690"/>
        <end position="4798"/>
    </location>
</feature>
<feature type="domain" description="EGF-like" evidence="24">
    <location>
        <begin position="1581"/>
        <end position="1621"/>
    </location>
</feature>
<dbReference type="SMART" id="SM00179">
    <property type="entry name" value="EGF_CA"/>
    <property type="match status" value="18"/>
</dbReference>
<keyword evidence="6 21" id="KW-0812">Transmembrane</keyword>
<feature type="disulfide bond" evidence="18">
    <location>
        <begin position="1551"/>
        <end position="1568"/>
    </location>
</feature>
<feature type="domain" description="Cadherin" evidence="25">
    <location>
        <begin position="3832"/>
        <end position="3934"/>
    </location>
</feature>
<feature type="transmembrane region" description="Helical" evidence="21">
    <location>
        <begin position="5140"/>
        <end position="5163"/>
    </location>
</feature>
<feature type="domain" description="Cadherin" evidence="25">
    <location>
        <begin position="3621"/>
        <end position="3728"/>
    </location>
</feature>
<evidence type="ECO:0000256" key="22">
    <source>
        <dbReference type="SAM" id="SignalP"/>
    </source>
</evidence>
<feature type="domain" description="Cadherin" evidence="25">
    <location>
        <begin position="2019"/>
        <end position="2130"/>
    </location>
</feature>
<organism evidence="26 27">
    <name type="scientific">Holothuria leucospilota</name>
    <name type="common">Black long sea cucumber</name>
    <name type="synonym">Mertensiothuria leucospilota</name>
    <dbReference type="NCBI Taxonomy" id="206669"/>
    <lineage>
        <taxon>Eukaryota</taxon>
        <taxon>Metazoa</taxon>
        <taxon>Echinodermata</taxon>
        <taxon>Eleutherozoa</taxon>
        <taxon>Echinozoa</taxon>
        <taxon>Holothuroidea</taxon>
        <taxon>Aspidochirotacea</taxon>
        <taxon>Aspidochirotida</taxon>
        <taxon>Holothuriidae</taxon>
        <taxon>Holothuria</taxon>
    </lineage>
</organism>
<dbReference type="FunFam" id="2.60.40.60:FF:000116">
    <property type="entry name" value="Dachsous cadherin-related 2"/>
    <property type="match status" value="1"/>
</dbReference>
<dbReference type="PANTHER" id="PTHR24026:SF133">
    <property type="entry name" value="CADHERIN-RELATED FAMILY MEMBER 2"/>
    <property type="match status" value="1"/>
</dbReference>
<feature type="domain" description="Cadherin" evidence="25">
    <location>
        <begin position="1917"/>
        <end position="2018"/>
    </location>
</feature>
<dbReference type="PROSITE" id="PS00010">
    <property type="entry name" value="ASX_HYDROXYL"/>
    <property type="match status" value="1"/>
</dbReference>
<evidence type="ECO:0000259" key="23">
    <source>
        <dbReference type="PROSITE" id="PS01180"/>
    </source>
</evidence>
<feature type="domain" description="EGF-like" evidence="24">
    <location>
        <begin position="1308"/>
        <end position="1346"/>
    </location>
</feature>
<feature type="domain" description="Cadherin" evidence="25">
    <location>
        <begin position="2674"/>
        <end position="2771"/>
    </location>
</feature>
<dbReference type="InterPro" id="IPR023415">
    <property type="entry name" value="LDLR_class-A_CS"/>
</dbReference>
<feature type="disulfide bond" evidence="18">
    <location>
        <begin position="48"/>
        <end position="57"/>
    </location>
</feature>
<dbReference type="PROSITE" id="PS01209">
    <property type="entry name" value="LDLRA_1"/>
    <property type="match status" value="1"/>
</dbReference>
<dbReference type="FunFam" id="2.60.40.60:FF:000123">
    <property type="entry name" value="Protocadherin beta 4"/>
    <property type="match status" value="1"/>
</dbReference>
<feature type="disulfide bond" evidence="18">
    <location>
        <begin position="1239"/>
        <end position="1256"/>
    </location>
</feature>
<evidence type="ECO:0000256" key="13">
    <source>
        <dbReference type="ARBA" id="ARBA00023136"/>
    </source>
</evidence>
<feature type="domain" description="EGF-like" evidence="24">
    <location>
        <begin position="1542"/>
        <end position="1580"/>
    </location>
</feature>
<feature type="domain" description="Cadherin" evidence="25">
    <location>
        <begin position="2131"/>
        <end position="2238"/>
    </location>
</feature>
<feature type="domain" description="EGF-like" evidence="24">
    <location>
        <begin position="20"/>
        <end position="58"/>
    </location>
</feature>
<feature type="disulfide bond" evidence="18">
    <location>
        <begin position="1473"/>
        <end position="1490"/>
    </location>
</feature>
<feature type="domain" description="Cadherin" evidence="25">
    <location>
        <begin position="2888"/>
        <end position="2987"/>
    </location>
</feature>
<evidence type="ECO:0000256" key="10">
    <source>
        <dbReference type="ARBA" id="ARBA00022837"/>
    </source>
</evidence>
<feature type="disulfide bond" evidence="19">
    <location>
        <begin position="1799"/>
        <end position="1817"/>
    </location>
</feature>
<dbReference type="GO" id="GO:0007156">
    <property type="term" value="P:homophilic cell adhesion via plasma membrane adhesion molecules"/>
    <property type="evidence" value="ECO:0007669"/>
    <property type="project" value="InterPro"/>
</dbReference>
<dbReference type="FunFam" id="2.60.40.60:FF:000039">
    <property type="entry name" value="FAT atypical cadherin 3"/>
    <property type="match status" value="1"/>
</dbReference>
<feature type="disulfide bond" evidence="18">
    <location>
        <begin position="1258"/>
        <end position="1267"/>
    </location>
</feature>
<feature type="domain" description="Cadherin" evidence="25">
    <location>
        <begin position="4476"/>
        <end position="4580"/>
    </location>
</feature>
<evidence type="ECO:0000256" key="21">
    <source>
        <dbReference type="SAM" id="Phobius"/>
    </source>
</evidence>
<feature type="domain" description="EGF-like" evidence="24">
    <location>
        <begin position="1661"/>
        <end position="1700"/>
    </location>
</feature>
<dbReference type="SUPFAM" id="SSF57196">
    <property type="entry name" value="EGF/Laminin"/>
    <property type="match status" value="19"/>
</dbReference>
<dbReference type="GO" id="GO:0005509">
    <property type="term" value="F:calcium ion binding"/>
    <property type="evidence" value="ECO:0007669"/>
    <property type="project" value="UniProtKB-UniRule"/>
</dbReference>
<evidence type="ECO:0000313" key="26">
    <source>
        <dbReference type="EMBL" id="KAJ8023175.1"/>
    </source>
</evidence>